<comment type="caution">
    <text evidence="1">The sequence shown here is derived from an EMBL/GenBank/DDBJ whole genome shotgun (WGS) entry which is preliminary data.</text>
</comment>
<organism evidence="1 2">
    <name type="scientific">Prymnesium parvum</name>
    <name type="common">Toxic golden alga</name>
    <dbReference type="NCBI Taxonomy" id="97485"/>
    <lineage>
        <taxon>Eukaryota</taxon>
        <taxon>Haptista</taxon>
        <taxon>Haptophyta</taxon>
        <taxon>Prymnesiophyceae</taxon>
        <taxon>Prymnesiales</taxon>
        <taxon>Prymnesiaceae</taxon>
        <taxon>Prymnesium</taxon>
    </lineage>
</organism>
<dbReference type="AlphaFoldDB" id="A0AB34K5T7"/>
<gene>
    <name evidence="1" type="ORF">AB1Y20_000597</name>
</gene>
<keyword evidence="2" id="KW-1185">Reference proteome</keyword>
<dbReference type="EMBL" id="JBGBPQ010000001">
    <property type="protein sequence ID" value="KAL1529656.1"/>
    <property type="molecule type" value="Genomic_DNA"/>
</dbReference>
<evidence type="ECO:0000313" key="1">
    <source>
        <dbReference type="EMBL" id="KAL1529656.1"/>
    </source>
</evidence>
<accession>A0AB34K5T7</accession>
<sequence>MSSRAELVSRLTSIPLVSAQHLYITAADWQLGEDFSGTLGAPGAAAVPAVAPAAAVGRRGQRGYRPATQGTPAVPAVPAVPGRPPLDTALHFLTLVHIFELETEGAAPCRGVLVYLAGALGPVLTQAERNRPGSQAQFVARALATGVHRHFGTTAGDDHSLASNLRDYLSIISHALPSEFLSSGVAHLSLRAEFRDAIVYARDADGRRSVEEARIFSFGAR</sequence>
<proteinExistence type="predicted"/>
<protein>
    <submittedName>
        <fullName evidence="1">Uncharacterized protein</fullName>
    </submittedName>
</protein>
<evidence type="ECO:0000313" key="2">
    <source>
        <dbReference type="Proteomes" id="UP001515480"/>
    </source>
</evidence>
<dbReference type="Proteomes" id="UP001515480">
    <property type="component" value="Unassembled WGS sequence"/>
</dbReference>
<reference evidence="1 2" key="1">
    <citation type="journal article" date="2024" name="Science">
        <title>Giant polyketide synthase enzymes in the biosynthesis of giant marine polyether toxins.</title>
        <authorList>
            <person name="Fallon T.R."/>
            <person name="Shende V.V."/>
            <person name="Wierzbicki I.H."/>
            <person name="Pendleton A.L."/>
            <person name="Watervoot N.F."/>
            <person name="Auber R.P."/>
            <person name="Gonzalez D.J."/>
            <person name="Wisecaver J.H."/>
            <person name="Moore B.S."/>
        </authorList>
    </citation>
    <scope>NUCLEOTIDE SEQUENCE [LARGE SCALE GENOMIC DNA]</scope>
    <source>
        <strain evidence="1 2">12B1</strain>
    </source>
</reference>
<name>A0AB34K5T7_PRYPA</name>